<dbReference type="GO" id="GO:0016646">
    <property type="term" value="F:oxidoreductase activity, acting on the CH-NH group of donors, NAD or NADP as acceptor"/>
    <property type="evidence" value="ECO:0007669"/>
    <property type="project" value="UniProtKB-ARBA"/>
</dbReference>
<comment type="cofactor">
    <cofactor evidence="1">
        <name>FMN</name>
        <dbReference type="ChEBI" id="CHEBI:58210"/>
    </cofactor>
</comment>
<evidence type="ECO:0000259" key="5">
    <source>
        <dbReference type="SMART" id="SM00903"/>
    </source>
</evidence>
<dbReference type="InterPro" id="IPR012349">
    <property type="entry name" value="Split_barrel_FMN-bd"/>
</dbReference>
<evidence type="ECO:0000256" key="3">
    <source>
        <dbReference type="ARBA" id="ARBA00022643"/>
    </source>
</evidence>
<dbReference type="SMART" id="SM00903">
    <property type="entry name" value="Flavin_Reduct"/>
    <property type="match status" value="1"/>
</dbReference>
<comment type="similarity">
    <text evidence="4">Belongs to the flavoredoxin family.</text>
</comment>
<keyword evidence="3" id="KW-0288">FMN</keyword>
<dbReference type="SUPFAM" id="SSF50475">
    <property type="entry name" value="FMN-binding split barrel"/>
    <property type="match status" value="1"/>
</dbReference>
<dbReference type="RefSeq" id="WP_126765852.1">
    <property type="nucleotide sequence ID" value="NZ_PIPJ01000002.1"/>
</dbReference>
<dbReference type="Proteomes" id="UP000288395">
    <property type="component" value="Unassembled WGS sequence"/>
</dbReference>
<reference evidence="7" key="1">
    <citation type="journal article" date="2018" name="Front. Microbiol.">
        <title>Genome-Based Analysis Reveals the Taxonomy and Diversity of the Family Idiomarinaceae.</title>
        <authorList>
            <person name="Liu Y."/>
            <person name="Lai Q."/>
            <person name="Shao Z."/>
        </authorList>
    </citation>
    <scope>NUCLEOTIDE SEQUENCE [LARGE SCALE GENOMIC DNA]</scope>
    <source>
        <strain evidence="7">GBPy7</strain>
    </source>
</reference>
<dbReference type="AlphaFoldDB" id="A0A432W0E0"/>
<dbReference type="Pfam" id="PF01613">
    <property type="entry name" value="Flavin_Reduct"/>
    <property type="match status" value="1"/>
</dbReference>
<gene>
    <name evidence="6" type="ORF">CWE08_04040</name>
</gene>
<dbReference type="InterPro" id="IPR002563">
    <property type="entry name" value="Flavin_Rdtase-like_dom"/>
</dbReference>
<comment type="caution">
    <text evidence="6">The sequence shown here is derived from an EMBL/GenBank/DDBJ whole genome shotgun (WGS) entry which is preliminary data.</text>
</comment>
<organism evidence="6 7">
    <name type="scientific">Aliidiomarina iranensis</name>
    <dbReference type="NCBI Taxonomy" id="1434071"/>
    <lineage>
        <taxon>Bacteria</taxon>
        <taxon>Pseudomonadati</taxon>
        <taxon>Pseudomonadota</taxon>
        <taxon>Gammaproteobacteria</taxon>
        <taxon>Alteromonadales</taxon>
        <taxon>Idiomarinaceae</taxon>
        <taxon>Aliidiomarina</taxon>
    </lineage>
</organism>
<dbReference type="OrthoDB" id="9794638at2"/>
<accession>A0A432W0E0</accession>
<evidence type="ECO:0000313" key="7">
    <source>
        <dbReference type="Proteomes" id="UP000288395"/>
    </source>
</evidence>
<keyword evidence="2" id="KW-0285">Flavoprotein</keyword>
<evidence type="ECO:0000256" key="1">
    <source>
        <dbReference type="ARBA" id="ARBA00001917"/>
    </source>
</evidence>
<evidence type="ECO:0000256" key="4">
    <source>
        <dbReference type="ARBA" id="ARBA00038054"/>
    </source>
</evidence>
<evidence type="ECO:0000256" key="2">
    <source>
        <dbReference type="ARBA" id="ARBA00022630"/>
    </source>
</evidence>
<dbReference type="EMBL" id="PIPJ01000002">
    <property type="protein sequence ID" value="RUO22361.1"/>
    <property type="molecule type" value="Genomic_DNA"/>
</dbReference>
<proteinExistence type="inferred from homology"/>
<evidence type="ECO:0000313" key="6">
    <source>
        <dbReference type="EMBL" id="RUO22361.1"/>
    </source>
</evidence>
<sequence>MIVDLTNETSSSIYHLMTQTLIPRPVAWVLSEHEQGHLNLAPFSYFTAVSSEPPLLMFSVGNKISGEGKDTKVNIANNPYFVVHIAPENLAESVTESSRSLPATESELEHLALDTETFEGFPLPRIAGCPIAFGCKLHALQDVPGAPQTMVFGEIQRVFIDDRVGNIEKQKKSDGSTSSRLVVDALAVQPIARLGADQYATLGRILNISRPK</sequence>
<protein>
    <submittedName>
        <fullName evidence="6">Flavin reductase family protein</fullName>
    </submittedName>
</protein>
<name>A0A432W0E0_9GAMM</name>
<dbReference type="Gene3D" id="2.30.110.10">
    <property type="entry name" value="Electron Transport, Fmn-binding Protein, Chain A"/>
    <property type="match status" value="1"/>
</dbReference>
<dbReference type="PANTHER" id="PTHR33798:SF5">
    <property type="entry name" value="FLAVIN REDUCTASE LIKE DOMAIN-CONTAINING PROTEIN"/>
    <property type="match status" value="1"/>
</dbReference>
<keyword evidence="7" id="KW-1185">Reference proteome</keyword>
<feature type="domain" description="Flavin reductase like" evidence="5">
    <location>
        <begin position="21"/>
        <end position="167"/>
    </location>
</feature>
<dbReference type="GO" id="GO:0010181">
    <property type="term" value="F:FMN binding"/>
    <property type="evidence" value="ECO:0007669"/>
    <property type="project" value="InterPro"/>
</dbReference>
<dbReference type="PANTHER" id="PTHR33798">
    <property type="entry name" value="FLAVOPROTEIN OXYGENASE"/>
    <property type="match status" value="1"/>
</dbReference>